<dbReference type="GO" id="GO:0005524">
    <property type="term" value="F:ATP binding"/>
    <property type="evidence" value="ECO:0007669"/>
    <property type="project" value="UniProtKB-UniRule"/>
</dbReference>
<feature type="binding site" evidence="3">
    <location>
        <position position="45"/>
    </location>
    <ligand>
        <name>Mg(2+)</name>
        <dbReference type="ChEBI" id="CHEBI:18420"/>
        <label>2</label>
    </ligand>
</feature>
<feature type="binding site" evidence="3">
    <location>
        <position position="45"/>
    </location>
    <ligand>
        <name>Mg(2+)</name>
        <dbReference type="ChEBI" id="CHEBI:18420"/>
        <label>1</label>
    </ligand>
</feature>
<dbReference type="PROSITE" id="PS50256">
    <property type="entry name" value="PIR_REPEAT_2"/>
    <property type="match status" value="1"/>
</dbReference>
<keyword evidence="3" id="KW-0808">Transferase</keyword>
<keyword evidence="3" id="KW-0547">Nucleotide-binding</keyword>
<organism evidence="6 7">
    <name type="scientific">Agaribacter marinus</name>
    <dbReference type="NCBI Taxonomy" id="1431249"/>
    <lineage>
        <taxon>Bacteria</taxon>
        <taxon>Pseudomonadati</taxon>
        <taxon>Pseudomonadota</taxon>
        <taxon>Gammaproteobacteria</taxon>
        <taxon>Alteromonadales</taxon>
        <taxon>Alteromonadaceae</taxon>
        <taxon>Agaribacter</taxon>
    </lineage>
</organism>
<keyword evidence="2 3" id="KW-0784">Thiamine biosynthesis</keyword>
<keyword evidence="3" id="KW-0479">Metal-binding</keyword>
<dbReference type="NCBIfam" id="TIGR01379">
    <property type="entry name" value="thiL"/>
    <property type="match status" value="1"/>
</dbReference>
<dbReference type="AlphaFoldDB" id="A0AA37WJF9"/>
<gene>
    <name evidence="3 6" type="primary">thiL</name>
    <name evidence="6" type="ORF">GCM10007852_39740</name>
</gene>
<dbReference type="InterPro" id="IPR016188">
    <property type="entry name" value="PurM-like_N"/>
</dbReference>
<dbReference type="GO" id="GO:0005199">
    <property type="term" value="F:structural constituent of cell wall"/>
    <property type="evidence" value="ECO:0007669"/>
    <property type="project" value="InterPro"/>
</dbReference>
<comment type="function">
    <text evidence="3">Catalyzes the ATP-dependent phosphorylation of thiamine-monophosphate (TMP) to form thiamine-pyrophosphate (TPP), the active form of vitamin B1.</text>
</comment>
<evidence type="ECO:0000256" key="1">
    <source>
        <dbReference type="ARBA" id="ARBA00022729"/>
    </source>
</evidence>
<keyword evidence="3" id="KW-0460">Magnesium</keyword>
<name>A0AA37WJF9_9ALTE</name>
<feature type="binding site" evidence="3">
    <location>
        <position position="73"/>
    </location>
    <ligand>
        <name>Mg(2+)</name>
        <dbReference type="ChEBI" id="CHEBI:18420"/>
        <label>3</label>
    </ligand>
</feature>
<sequence length="324" mass="35008">MNEFNLIRNYFETSSYQRRDVKVGIGDDAAITQIPDGQYLATTTDTLLESVHFLEGSAPNAIAHKSLAVNLSDLAAMGAEPAWINLSLSIPSADELWLSEFSNKIRELTEYFSIQLIGGDTVKGDLAITITAQGFVPPDSILTRSSAKPGDWIFVTGTLGDAAAGLDVLLGKLDVHDLTHKNALVNRHYYPTPRVLAGQTLRRLASSCIDISDGLLQDMQHVLNASSVGAVLNLDQLPISKALGKSIPHLEQALEYACTGGDDYELLFTVPEVHRVSVESAMASYNIPCTCIGQVTGAQGKLELRLNDEAYALSGKQSTGFQHF</sequence>
<dbReference type="SUPFAM" id="SSF55326">
    <property type="entry name" value="PurM N-terminal domain-like"/>
    <property type="match status" value="1"/>
</dbReference>
<feature type="domain" description="PurM-like N-terminal" evidence="4">
    <location>
        <begin position="26"/>
        <end position="136"/>
    </location>
</feature>
<evidence type="ECO:0000256" key="3">
    <source>
        <dbReference type="HAMAP-Rule" id="MF_02128"/>
    </source>
</evidence>
<dbReference type="Gene3D" id="3.30.1330.10">
    <property type="entry name" value="PurM-like, N-terminal domain"/>
    <property type="match status" value="1"/>
</dbReference>
<reference evidence="6" key="2">
    <citation type="submission" date="2023-01" db="EMBL/GenBank/DDBJ databases">
        <title>Draft genome sequence of Agaribacter marinus strain NBRC 110023.</title>
        <authorList>
            <person name="Sun Q."/>
            <person name="Mori K."/>
        </authorList>
    </citation>
    <scope>NUCLEOTIDE SEQUENCE</scope>
    <source>
        <strain evidence="6">NBRC 110023</strain>
    </source>
</reference>
<feature type="binding site" evidence="3">
    <location>
        <position position="212"/>
    </location>
    <ligand>
        <name>ATP</name>
        <dbReference type="ChEBI" id="CHEBI:30616"/>
    </ligand>
</feature>
<feature type="binding site" evidence="3">
    <location>
        <position position="144"/>
    </location>
    <ligand>
        <name>ATP</name>
        <dbReference type="ChEBI" id="CHEBI:30616"/>
    </ligand>
</feature>
<dbReference type="InterPro" id="IPR036921">
    <property type="entry name" value="PurM-like_N_sf"/>
</dbReference>
<comment type="catalytic activity">
    <reaction evidence="3">
        <text>thiamine phosphate + ATP = thiamine diphosphate + ADP</text>
        <dbReference type="Rhea" id="RHEA:15913"/>
        <dbReference type="ChEBI" id="CHEBI:30616"/>
        <dbReference type="ChEBI" id="CHEBI:37575"/>
        <dbReference type="ChEBI" id="CHEBI:58937"/>
        <dbReference type="ChEBI" id="CHEBI:456216"/>
        <dbReference type="EC" id="2.7.4.16"/>
    </reaction>
</comment>
<feature type="binding site" evidence="3">
    <location>
        <position position="210"/>
    </location>
    <ligand>
        <name>Mg(2+)</name>
        <dbReference type="ChEBI" id="CHEBI:18420"/>
        <label>3</label>
    </ligand>
</feature>
<dbReference type="InterPro" id="IPR000420">
    <property type="entry name" value="Yeast_PIR_rpt"/>
</dbReference>
<dbReference type="HAMAP" id="MF_02128">
    <property type="entry name" value="TMP_kinase"/>
    <property type="match status" value="1"/>
</dbReference>
<keyword evidence="3" id="KW-0067">ATP-binding</keyword>
<feature type="binding site" evidence="3">
    <location>
        <position position="43"/>
    </location>
    <ligand>
        <name>Mg(2+)</name>
        <dbReference type="ChEBI" id="CHEBI:18420"/>
        <label>4</label>
    </ligand>
</feature>
<protein>
    <recommendedName>
        <fullName evidence="3">Thiamine-monophosphate kinase</fullName>
        <shortName evidence="3">TMP kinase</shortName>
        <shortName evidence="3">Thiamine-phosphate kinase</shortName>
        <ecNumber evidence="3">2.7.4.16</ecNumber>
    </recommendedName>
</protein>
<dbReference type="InterPro" id="IPR006283">
    <property type="entry name" value="ThiL-like"/>
</dbReference>
<dbReference type="PIRSF" id="PIRSF005303">
    <property type="entry name" value="Thiam_monoph_kin"/>
    <property type="match status" value="1"/>
</dbReference>
<evidence type="ECO:0000259" key="4">
    <source>
        <dbReference type="Pfam" id="PF00586"/>
    </source>
</evidence>
<keyword evidence="7" id="KW-1185">Reference proteome</keyword>
<feature type="binding site" evidence="3">
    <location>
        <position position="52"/>
    </location>
    <ligand>
        <name>substrate</name>
    </ligand>
</feature>
<comment type="miscellaneous">
    <text evidence="3">Reaction mechanism of ThiL seems to utilize a direct, inline transfer of the gamma-phosphate of ATP to TMP rather than a phosphorylated enzyme intermediate.</text>
</comment>
<feature type="binding site" evidence="3">
    <location>
        <position position="213"/>
    </location>
    <ligand>
        <name>Mg(2+)</name>
        <dbReference type="ChEBI" id="CHEBI:18420"/>
        <label>5</label>
    </ligand>
</feature>
<feature type="domain" description="PurM-like C-terminal" evidence="5">
    <location>
        <begin position="148"/>
        <end position="299"/>
    </location>
</feature>
<dbReference type="PANTHER" id="PTHR30270:SF0">
    <property type="entry name" value="THIAMINE-MONOPHOSPHATE KINASE"/>
    <property type="match status" value="1"/>
</dbReference>
<comment type="pathway">
    <text evidence="3">Cofactor biosynthesis; thiamine diphosphate biosynthesis; thiamine diphosphate from thiamine phosphate: step 1/1.</text>
</comment>
<dbReference type="InterPro" id="IPR036676">
    <property type="entry name" value="PurM-like_C_sf"/>
</dbReference>
<feature type="binding site" evidence="3">
    <location>
        <position position="73"/>
    </location>
    <ligand>
        <name>Mg(2+)</name>
        <dbReference type="ChEBI" id="CHEBI:18420"/>
        <label>2</label>
    </ligand>
</feature>
<keyword evidence="3 6" id="KW-0418">Kinase</keyword>
<feature type="binding site" evidence="3">
    <location>
        <position position="28"/>
    </location>
    <ligand>
        <name>Mg(2+)</name>
        <dbReference type="ChEBI" id="CHEBI:18420"/>
        <label>4</label>
    </ligand>
</feature>
<feature type="binding site" evidence="3">
    <location>
        <position position="262"/>
    </location>
    <ligand>
        <name>substrate</name>
    </ligand>
</feature>
<feature type="binding site" evidence="3">
    <location>
        <position position="28"/>
    </location>
    <ligand>
        <name>Mg(2+)</name>
        <dbReference type="ChEBI" id="CHEBI:18420"/>
        <label>3</label>
    </ligand>
</feature>
<keyword evidence="1" id="KW-0732">Signal</keyword>
<dbReference type="GO" id="GO:0009228">
    <property type="term" value="P:thiamine biosynthetic process"/>
    <property type="evidence" value="ECO:0007669"/>
    <property type="project" value="UniProtKB-KW"/>
</dbReference>
<dbReference type="CDD" id="cd02194">
    <property type="entry name" value="ThiL"/>
    <property type="match status" value="1"/>
</dbReference>
<dbReference type="InterPro" id="IPR010918">
    <property type="entry name" value="PurM-like_C_dom"/>
</dbReference>
<feature type="binding site" evidence="3">
    <location>
        <position position="44"/>
    </location>
    <ligand>
        <name>Mg(2+)</name>
        <dbReference type="ChEBI" id="CHEBI:18420"/>
        <label>1</label>
    </ligand>
</feature>
<dbReference type="GO" id="GO:0009030">
    <property type="term" value="F:thiamine-phosphate kinase activity"/>
    <property type="evidence" value="ECO:0007669"/>
    <property type="project" value="UniProtKB-UniRule"/>
</dbReference>
<dbReference type="SUPFAM" id="SSF56042">
    <property type="entry name" value="PurM C-terminal domain-like"/>
    <property type="match status" value="1"/>
</dbReference>
<reference evidence="6" key="1">
    <citation type="journal article" date="2014" name="Int. J. Syst. Evol. Microbiol.">
        <title>Complete genome sequence of Corynebacterium casei LMG S-19264T (=DSM 44701T), isolated from a smear-ripened cheese.</title>
        <authorList>
            <consortium name="US DOE Joint Genome Institute (JGI-PGF)"/>
            <person name="Walter F."/>
            <person name="Albersmeier A."/>
            <person name="Kalinowski J."/>
            <person name="Ruckert C."/>
        </authorList>
    </citation>
    <scope>NUCLEOTIDE SEQUENCE</scope>
    <source>
        <strain evidence="6">NBRC 110023</strain>
    </source>
</reference>
<evidence type="ECO:0000313" key="6">
    <source>
        <dbReference type="EMBL" id="GLR73066.1"/>
    </source>
</evidence>
<dbReference type="PANTHER" id="PTHR30270">
    <property type="entry name" value="THIAMINE-MONOPHOSPHATE KINASE"/>
    <property type="match status" value="1"/>
</dbReference>
<dbReference type="GO" id="GO:0009229">
    <property type="term" value="P:thiamine diphosphate biosynthetic process"/>
    <property type="evidence" value="ECO:0007669"/>
    <property type="project" value="UniProtKB-UniRule"/>
</dbReference>
<dbReference type="Pfam" id="PF00586">
    <property type="entry name" value="AIRS"/>
    <property type="match status" value="1"/>
</dbReference>
<dbReference type="EMBL" id="BSOT01000019">
    <property type="protein sequence ID" value="GLR73066.1"/>
    <property type="molecule type" value="Genomic_DNA"/>
</dbReference>
<evidence type="ECO:0000259" key="5">
    <source>
        <dbReference type="Pfam" id="PF02769"/>
    </source>
</evidence>
<dbReference type="EC" id="2.7.4.16" evidence="3"/>
<feature type="binding site" evidence="3">
    <location>
        <begin position="119"/>
        <end position="120"/>
    </location>
    <ligand>
        <name>ATP</name>
        <dbReference type="ChEBI" id="CHEBI:30616"/>
    </ligand>
</feature>
<dbReference type="Pfam" id="PF02769">
    <property type="entry name" value="AIRS_C"/>
    <property type="match status" value="1"/>
</dbReference>
<accession>A0AA37WJF9</accession>
<dbReference type="RefSeq" id="WP_284219484.1">
    <property type="nucleotide sequence ID" value="NZ_BSOT01000019.1"/>
</dbReference>
<proteinExistence type="inferred from homology"/>
<comment type="caution">
    <text evidence="3">Lacks conserved residue(s) required for the propagation of feature annotation.</text>
</comment>
<dbReference type="GO" id="GO:0000287">
    <property type="term" value="F:magnesium ion binding"/>
    <property type="evidence" value="ECO:0007669"/>
    <property type="project" value="UniProtKB-UniRule"/>
</dbReference>
<evidence type="ECO:0000313" key="7">
    <source>
        <dbReference type="Proteomes" id="UP001156601"/>
    </source>
</evidence>
<dbReference type="Gene3D" id="3.90.650.10">
    <property type="entry name" value="PurM-like C-terminal domain"/>
    <property type="match status" value="1"/>
</dbReference>
<comment type="similarity">
    <text evidence="3">Belongs to the thiamine-monophosphate kinase family.</text>
</comment>
<evidence type="ECO:0000256" key="2">
    <source>
        <dbReference type="ARBA" id="ARBA00022977"/>
    </source>
</evidence>
<feature type="binding site" evidence="3">
    <location>
        <position position="73"/>
    </location>
    <ligand>
        <name>Mg(2+)</name>
        <dbReference type="ChEBI" id="CHEBI:18420"/>
        <label>4</label>
    </ligand>
</feature>
<dbReference type="Proteomes" id="UP001156601">
    <property type="component" value="Unassembled WGS sequence"/>
</dbReference>
<feature type="binding site" evidence="3">
    <location>
        <position position="321"/>
    </location>
    <ligand>
        <name>substrate</name>
    </ligand>
</feature>
<feature type="binding site" evidence="3">
    <location>
        <position position="120"/>
    </location>
    <ligand>
        <name>Mg(2+)</name>
        <dbReference type="ChEBI" id="CHEBI:18420"/>
        <label>1</label>
    </ligand>
</feature>
<comment type="caution">
    <text evidence="6">The sequence shown here is derived from an EMBL/GenBank/DDBJ whole genome shotgun (WGS) entry which is preliminary data.</text>
</comment>